<evidence type="ECO:0000256" key="3">
    <source>
        <dbReference type="ARBA" id="ARBA00022670"/>
    </source>
</evidence>
<protein>
    <recommendedName>
        <fullName evidence="10">intramembrane prenyl-peptidase Rce1</fullName>
        <ecNumber evidence="10">3.4.26.1</ecNumber>
    </recommendedName>
</protein>
<name>A0A8K0SKH9_9HYPO</name>
<comment type="similarity">
    <text evidence="2">Belongs to the peptidase U48 family.</text>
</comment>
<evidence type="ECO:0000256" key="10">
    <source>
        <dbReference type="ARBA" id="ARBA00049729"/>
    </source>
</evidence>
<dbReference type="GO" id="GO:0005789">
    <property type="term" value="C:endoplasmic reticulum membrane"/>
    <property type="evidence" value="ECO:0007669"/>
    <property type="project" value="UniProtKB-SubCell"/>
</dbReference>
<feature type="transmembrane region" description="Helical" evidence="11">
    <location>
        <begin position="58"/>
        <end position="76"/>
    </location>
</feature>
<feature type="transmembrane region" description="Helical" evidence="11">
    <location>
        <begin position="283"/>
        <end position="302"/>
    </location>
</feature>
<reference evidence="13" key="1">
    <citation type="journal article" date="2021" name="Nat. Commun.">
        <title>Genetic determinants of endophytism in the Arabidopsis root mycobiome.</title>
        <authorList>
            <person name="Mesny F."/>
            <person name="Miyauchi S."/>
            <person name="Thiergart T."/>
            <person name="Pickel B."/>
            <person name="Atanasova L."/>
            <person name="Karlsson M."/>
            <person name="Huettel B."/>
            <person name="Barry K.W."/>
            <person name="Haridas S."/>
            <person name="Chen C."/>
            <person name="Bauer D."/>
            <person name="Andreopoulos W."/>
            <person name="Pangilinan J."/>
            <person name="LaButti K."/>
            <person name="Riley R."/>
            <person name="Lipzen A."/>
            <person name="Clum A."/>
            <person name="Drula E."/>
            <person name="Henrissat B."/>
            <person name="Kohler A."/>
            <person name="Grigoriev I.V."/>
            <person name="Martin F.M."/>
            <person name="Hacquard S."/>
        </authorList>
    </citation>
    <scope>NUCLEOTIDE SEQUENCE</scope>
    <source>
        <strain evidence="13">MPI-CAGE-CH-0235</strain>
    </source>
</reference>
<dbReference type="Pfam" id="PF02517">
    <property type="entry name" value="Rce1-like"/>
    <property type="match status" value="1"/>
</dbReference>
<keyword evidence="7 11" id="KW-1133">Transmembrane helix</keyword>
<comment type="catalytic activity">
    <reaction evidence="9">
        <text>Hydrolyzes the peptide bond -P2-(S-farnesyl or geranylgeranyl)C-P1'-P2'-P3'-COOH where P1' and P2' are amino acids with aliphatic sidechains and P3' is any C-terminal residue.</text>
        <dbReference type="EC" id="3.4.26.1"/>
    </reaction>
</comment>
<feature type="transmembrane region" description="Helical" evidence="11">
    <location>
        <begin position="20"/>
        <end position="37"/>
    </location>
</feature>
<comment type="subcellular location">
    <subcellularLocation>
        <location evidence="1">Endoplasmic reticulum membrane</location>
        <topology evidence="1">Multi-pass membrane protein</topology>
    </subcellularLocation>
</comment>
<keyword evidence="5" id="KW-0378">Hydrolase</keyword>
<dbReference type="GO" id="GO:0004222">
    <property type="term" value="F:metalloendopeptidase activity"/>
    <property type="evidence" value="ECO:0007669"/>
    <property type="project" value="InterPro"/>
</dbReference>
<dbReference type="InterPro" id="IPR003675">
    <property type="entry name" value="Rce1/LyrA-like_dom"/>
</dbReference>
<keyword evidence="14" id="KW-1185">Reference proteome</keyword>
<evidence type="ECO:0000256" key="6">
    <source>
        <dbReference type="ARBA" id="ARBA00022824"/>
    </source>
</evidence>
<sequence>MLPQSAPVPDPDGFGQTRAFGLLVLYCVIYVLPLYLWPAARASATRSRDNPEAIRYRIRAVSLSTAICSLTTLLILRNRAADGRGLVVAGQELAPWHLMGYWPVDLVGSSKAFLLTAALFAGPLYECLIINGEWREWARLEPVMEVWQSWPAWRNLVAGPITEECLFRSASVPLLLLAGTAHSRIIYLSPSVFGLAHLHHFYEFRITNPRVPLAAAVARSIFQLAYTSLFGMYATFIFIRTGSLPAVILIHTFCNYMGLPRVWGYLEPYWMYERGTSQRPSLAVWTGLYYLLLVGGLFTWCWNMYPLTRSSMALAEL</sequence>
<dbReference type="OrthoDB" id="271604at2759"/>
<evidence type="ECO:0000256" key="9">
    <source>
        <dbReference type="ARBA" id="ARBA00047280"/>
    </source>
</evidence>
<feature type="domain" description="CAAX prenyl protease 2/Lysostaphin resistance protein A-like" evidence="12">
    <location>
        <begin position="147"/>
        <end position="257"/>
    </location>
</feature>
<organism evidence="13 14">
    <name type="scientific">Stachybotrys elegans</name>
    <dbReference type="NCBI Taxonomy" id="80388"/>
    <lineage>
        <taxon>Eukaryota</taxon>
        <taxon>Fungi</taxon>
        <taxon>Dikarya</taxon>
        <taxon>Ascomycota</taxon>
        <taxon>Pezizomycotina</taxon>
        <taxon>Sordariomycetes</taxon>
        <taxon>Hypocreomycetidae</taxon>
        <taxon>Hypocreales</taxon>
        <taxon>Stachybotryaceae</taxon>
        <taxon>Stachybotrys</taxon>
    </lineage>
</organism>
<evidence type="ECO:0000256" key="4">
    <source>
        <dbReference type="ARBA" id="ARBA00022692"/>
    </source>
</evidence>
<dbReference type="PANTHER" id="PTHR13046">
    <property type="entry name" value="PROTEASE U48 CAAX PRENYL PROTEASE RCE1"/>
    <property type="match status" value="1"/>
</dbReference>
<evidence type="ECO:0000259" key="12">
    <source>
        <dbReference type="Pfam" id="PF02517"/>
    </source>
</evidence>
<gene>
    <name evidence="13" type="ORF">B0I35DRAFT_107905</name>
</gene>
<dbReference type="EMBL" id="JAGPNK010000016">
    <property type="protein sequence ID" value="KAH7308234.1"/>
    <property type="molecule type" value="Genomic_DNA"/>
</dbReference>
<keyword evidence="8 11" id="KW-0472">Membrane</keyword>
<evidence type="ECO:0000256" key="2">
    <source>
        <dbReference type="ARBA" id="ARBA00006897"/>
    </source>
</evidence>
<feature type="transmembrane region" description="Helical" evidence="11">
    <location>
        <begin position="112"/>
        <end position="130"/>
    </location>
</feature>
<keyword evidence="4 11" id="KW-0812">Transmembrane</keyword>
<dbReference type="PANTHER" id="PTHR13046:SF0">
    <property type="entry name" value="CAAX PRENYL PROTEASE 2"/>
    <property type="match status" value="1"/>
</dbReference>
<dbReference type="AlphaFoldDB" id="A0A8K0SKH9"/>
<evidence type="ECO:0000256" key="7">
    <source>
        <dbReference type="ARBA" id="ARBA00022989"/>
    </source>
</evidence>
<proteinExistence type="inferred from homology"/>
<evidence type="ECO:0000313" key="14">
    <source>
        <dbReference type="Proteomes" id="UP000813444"/>
    </source>
</evidence>
<accession>A0A8K0SKH9</accession>
<evidence type="ECO:0000313" key="13">
    <source>
        <dbReference type="EMBL" id="KAH7308234.1"/>
    </source>
</evidence>
<keyword evidence="3" id="KW-0645">Protease</keyword>
<dbReference type="InterPro" id="IPR039731">
    <property type="entry name" value="Rce1"/>
</dbReference>
<dbReference type="Proteomes" id="UP000813444">
    <property type="component" value="Unassembled WGS sequence"/>
</dbReference>
<dbReference type="GO" id="GO:0071586">
    <property type="term" value="P:CAAX-box protein processing"/>
    <property type="evidence" value="ECO:0007669"/>
    <property type="project" value="InterPro"/>
</dbReference>
<keyword evidence="6" id="KW-0256">Endoplasmic reticulum</keyword>
<evidence type="ECO:0000256" key="5">
    <source>
        <dbReference type="ARBA" id="ARBA00022801"/>
    </source>
</evidence>
<dbReference type="EC" id="3.4.26.1" evidence="10"/>
<comment type="caution">
    <text evidence="13">The sequence shown here is derived from an EMBL/GenBank/DDBJ whole genome shotgun (WGS) entry which is preliminary data.</text>
</comment>
<evidence type="ECO:0000256" key="1">
    <source>
        <dbReference type="ARBA" id="ARBA00004477"/>
    </source>
</evidence>
<evidence type="ECO:0000256" key="8">
    <source>
        <dbReference type="ARBA" id="ARBA00023136"/>
    </source>
</evidence>
<evidence type="ECO:0000256" key="11">
    <source>
        <dbReference type="SAM" id="Phobius"/>
    </source>
</evidence>